<organism evidence="2 3">
    <name type="scientific">Prunus dulcis</name>
    <name type="common">Almond</name>
    <name type="synonym">Amygdalus dulcis</name>
    <dbReference type="NCBI Taxonomy" id="3755"/>
    <lineage>
        <taxon>Eukaryota</taxon>
        <taxon>Viridiplantae</taxon>
        <taxon>Streptophyta</taxon>
        <taxon>Embryophyta</taxon>
        <taxon>Tracheophyta</taxon>
        <taxon>Spermatophyta</taxon>
        <taxon>Magnoliopsida</taxon>
        <taxon>eudicotyledons</taxon>
        <taxon>Gunneridae</taxon>
        <taxon>Pentapetalae</taxon>
        <taxon>rosids</taxon>
        <taxon>fabids</taxon>
        <taxon>Rosales</taxon>
        <taxon>Rosaceae</taxon>
        <taxon>Amygdaloideae</taxon>
        <taxon>Amygdaleae</taxon>
        <taxon>Prunus</taxon>
    </lineage>
</organism>
<evidence type="ECO:0000313" key="2">
    <source>
        <dbReference type="EMBL" id="VVA37646.1"/>
    </source>
</evidence>
<dbReference type="Gramene" id="VVA37646">
    <property type="protein sequence ID" value="VVA37646"/>
    <property type="gene ID" value="Prudul26B000386"/>
</dbReference>
<dbReference type="InterPro" id="IPR047173">
    <property type="entry name" value="STRAD_A/B-like"/>
</dbReference>
<dbReference type="GO" id="GO:0016301">
    <property type="term" value="F:kinase activity"/>
    <property type="evidence" value="ECO:0007669"/>
    <property type="project" value="UniProtKB-KW"/>
</dbReference>
<comment type="similarity">
    <text evidence="1">Belongs to the protein kinase superfamily. STE Ser/Thr protein kinase family. STE20 subfamily.</text>
</comment>
<evidence type="ECO:0000256" key="1">
    <source>
        <dbReference type="ARBA" id="ARBA00008874"/>
    </source>
</evidence>
<dbReference type="InParanoid" id="A0A5E4GD35"/>
<dbReference type="PANTHER" id="PTHR48014:SF7">
    <property type="entry name" value="SERINE_THREONINE-PROTEIN KINASE BLUS1"/>
    <property type="match status" value="1"/>
</dbReference>
<proteinExistence type="inferred from homology"/>
<dbReference type="InterPro" id="IPR011009">
    <property type="entry name" value="Kinase-like_dom_sf"/>
</dbReference>
<evidence type="ECO:0000313" key="3">
    <source>
        <dbReference type="Proteomes" id="UP000327085"/>
    </source>
</evidence>
<dbReference type="GO" id="GO:0043539">
    <property type="term" value="F:protein serine/threonine kinase activator activity"/>
    <property type="evidence" value="ECO:0007669"/>
    <property type="project" value="InterPro"/>
</dbReference>
<sequence length="162" mass="18681">MTLSLLSQPNILSAHCSFTVDRHLWVVRPFMSAVSLQSIISSAFPDGLPEPCIAVVLRETLNAMSYLHDQGHLRLWGPEQEPTAERNSQQTGQECHLQFSCWRTREQVWLGLNNLLSFWKDAPLIWRQGQEREQFYTENEMTTSMEEGLVGWKKMVSAMEKV</sequence>
<gene>
    <name evidence="2" type="ORF">ALMOND_2B000386</name>
</gene>
<dbReference type="PANTHER" id="PTHR48014">
    <property type="entry name" value="SERINE/THREONINE-PROTEIN KINASE FRAY2"/>
    <property type="match status" value="1"/>
</dbReference>
<dbReference type="Proteomes" id="UP000327085">
    <property type="component" value="Chromosome 4"/>
</dbReference>
<protein>
    <submittedName>
        <fullName evidence="2">PREDICTED: serine/threonine-kinase</fullName>
    </submittedName>
</protein>
<keyword evidence="2" id="KW-0418">Kinase</keyword>
<dbReference type="EMBL" id="CABIKO010000560">
    <property type="protein sequence ID" value="VVA37646.1"/>
    <property type="molecule type" value="Genomic_DNA"/>
</dbReference>
<keyword evidence="2" id="KW-0808">Transferase</keyword>
<dbReference type="Gene3D" id="1.10.510.10">
    <property type="entry name" value="Transferase(Phosphotransferase) domain 1"/>
    <property type="match status" value="1"/>
</dbReference>
<reference evidence="3" key="1">
    <citation type="journal article" date="2020" name="Plant J.">
        <title>Transposons played a major role in the diversification between the closely related almond and peach genomes: results from the almond genome sequence.</title>
        <authorList>
            <person name="Alioto T."/>
            <person name="Alexiou K.G."/>
            <person name="Bardil A."/>
            <person name="Barteri F."/>
            <person name="Castanera R."/>
            <person name="Cruz F."/>
            <person name="Dhingra A."/>
            <person name="Duval H."/>
            <person name="Fernandez I Marti A."/>
            <person name="Frias L."/>
            <person name="Galan B."/>
            <person name="Garcia J.L."/>
            <person name="Howad W."/>
            <person name="Gomez-Garrido J."/>
            <person name="Gut M."/>
            <person name="Julca I."/>
            <person name="Morata J."/>
            <person name="Puigdomenech P."/>
            <person name="Ribeca P."/>
            <person name="Rubio Cabetas M.J."/>
            <person name="Vlasova A."/>
            <person name="Wirthensohn M."/>
            <person name="Garcia-Mas J."/>
            <person name="Gabaldon T."/>
            <person name="Casacuberta J.M."/>
            <person name="Arus P."/>
        </authorList>
    </citation>
    <scope>NUCLEOTIDE SEQUENCE [LARGE SCALE GENOMIC DNA]</scope>
    <source>
        <strain evidence="3">cv. Texas</strain>
    </source>
</reference>
<dbReference type="GO" id="GO:1902456">
    <property type="term" value="P:regulation of stomatal opening"/>
    <property type="evidence" value="ECO:0007669"/>
    <property type="project" value="TreeGrafter"/>
</dbReference>
<dbReference type="SUPFAM" id="SSF56112">
    <property type="entry name" value="Protein kinase-like (PK-like)"/>
    <property type="match status" value="1"/>
</dbReference>
<accession>A0A5E4GD35</accession>
<name>A0A5E4GD35_PRUDU</name>
<dbReference type="AlphaFoldDB" id="A0A5E4GD35"/>